<evidence type="ECO:0000259" key="1">
    <source>
        <dbReference type="Pfam" id="PF02625"/>
    </source>
</evidence>
<sequence>MVDLEIGALLARTEADGRHAVLVEIASALGSTPRGCDALMLVTESEMAGTIGGGHLEFHAIDVARSMLAEGKDTKAGLAAQSMDLPLGPMMGQCCGGHVTLRFEPVTIRVAAWLGDHEAALMEARPPILVFGLGHTGRALATMLSLLPFAVTLVDDREDMLAGLPENCRIRHLEDPAEAIADAPAGAAYVILTHSHALDYRLTEAALERRDAAYVGMIGSRTKRKRFEAQFLRNSGTNAMLADLTCPIGGADVDDKRPEIIASLTAAELIRCFAQRAARLQRTGRSQFADATTARAG</sequence>
<name>A0ABQ6CHB8_9HYPH</name>
<protein>
    <submittedName>
        <fullName evidence="3">Xanthine dehydrogenase accessory protein XdhC</fullName>
    </submittedName>
</protein>
<dbReference type="InterPro" id="IPR052698">
    <property type="entry name" value="MoCofactor_Util/Proc"/>
</dbReference>
<evidence type="ECO:0000313" key="4">
    <source>
        <dbReference type="Proteomes" id="UP001156882"/>
    </source>
</evidence>
<dbReference type="RefSeq" id="WP_284312760.1">
    <property type="nucleotide sequence ID" value="NZ_BSPC01000024.1"/>
</dbReference>
<dbReference type="EMBL" id="BSPC01000024">
    <property type="protein sequence ID" value="GLS19743.1"/>
    <property type="molecule type" value="Genomic_DNA"/>
</dbReference>
<feature type="domain" description="XdhC- CoxI" evidence="1">
    <location>
        <begin position="15"/>
        <end position="72"/>
    </location>
</feature>
<dbReference type="PANTHER" id="PTHR30388:SF6">
    <property type="entry name" value="XANTHINE DEHYDROGENASE SUBUNIT A-RELATED"/>
    <property type="match status" value="1"/>
</dbReference>
<dbReference type="InterPro" id="IPR003777">
    <property type="entry name" value="XdhC_CoxI"/>
</dbReference>
<dbReference type="PANTHER" id="PTHR30388">
    <property type="entry name" value="ALDEHYDE OXIDOREDUCTASE MOLYBDENUM COFACTOR ASSEMBLY PROTEIN"/>
    <property type="match status" value="1"/>
</dbReference>
<keyword evidence="4" id="KW-1185">Reference proteome</keyword>
<reference evidence="4" key="1">
    <citation type="journal article" date="2019" name="Int. J. Syst. Evol. Microbiol.">
        <title>The Global Catalogue of Microorganisms (GCM) 10K type strain sequencing project: providing services to taxonomists for standard genome sequencing and annotation.</title>
        <authorList>
            <consortium name="The Broad Institute Genomics Platform"/>
            <consortium name="The Broad Institute Genome Sequencing Center for Infectious Disease"/>
            <person name="Wu L."/>
            <person name="Ma J."/>
        </authorList>
    </citation>
    <scope>NUCLEOTIDE SEQUENCE [LARGE SCALE GENOMIC DNA]</scope>
    <source>
        <strain evidence="4">NBRC 101365</strain>
    </source>
</reference>
<feature type="domain" description="XdhC Rossmann" evidence="2">
    <location>
        <begin position="129"/>
        <end position="269"/>
    </location>
</feature>
<gene>
    <name evidence="3" type="ORF">GCM10007874_27600</name>
</gene>
<evidence type="ECO:0000313" key="3">
    <source>
        <dbReference type="EMBL" id="GLS19743.1"/>
    </source>
</evidence>
<dbReference type="Pfam" id="PF13478">
    <property type="entry name" value="XdhC_C"/>
    <property type="match status" value="1"/>
</dbReference>
<dbReference type="SUPFAM" id="SSF51735">
    <property type="entry name" value="NAD(P)-binding Rossmann-fold domains"/>
    <property type="match status" value="1"/>
</dbReference>
<organism evidence="3 4">
    <name type="scientific">Labrys miyagiensis</name>
    <dbReference type="NCBI Taxonomy" id="346912"/>
    <lineage>
        <taxon>Bacteria</taxon>
        <taxon>Pseudomonadati</taxon>
        <taxon>Pseudomonadota</taxon>
        <taxon>Alphaproteobacteria</taxon>
        <taxon>Hyphomicrobiales</taxon>
        <taxon>Xanthobacteraceae</taxon>
        <taxon>Labrys</taxon>
    </lineage>
</organism>
<dbReference type="Gene3D" id="3.40.50.720">
    <property type="entry name" value="NAD(P)-binding Rossmann-like Domain"/>
    <property type="match status" value="1"/>
</dbReference>
<accession>A0ABQ6CHB8</accession>
<comment type="caution">
    <text evidence="3">The sequence shown here is derived from an EMBL/GenBank/DDBJ whole genome shotgun (WGS) entry which is preliminary data.</text>
</comment>
<dbReference type="InterPro" id="IPR036291">
    <property type="entry name" value="NAD(P)-bd_dom_sf"/>
</dbReference>
<dbReference type="InterPro" id="IPR027051">
    <property type="entry name" value="XdhC_Rossmann_dom"/>
</dbReference>
<dbReference type="Pfam" id="PF02625">
    <property type="entry name" value="XdhC_CoxI"/>
    <property type="match status" value="1"/>
</dbReference>
<dbReference type="Proteomes" id="UP001156882">
    <property type="component" value="Unassembled WGS sequence"/>
</dbReference>
<proteinExistence type="predicted"/>
<dbReference type="NCBIfam" id="TIGR02964">
    <property type="entry name" value="xanthine_xdhC"/>
    <property type="match status" value="1"/>
</dbReference>
<dbReference type="InterPro" id="IPR014308">
    <property type="entry name" value="Xanthine_DH_XdhC"/>
</dbReference>
<evidence type="ECO:0000259" key="2">
    <source>
        <dbReference type="Pfam" id="PF13478"/>
    </source>
</evidence>